<dbReference type="AlphaFoldDB" id="A0A448ZT37"/>
<protein>
    <recommendedName>
        <fullName evidence="3">Cyanocobalamin reductase (cyanide-eliminating)</fullName>
    </recommendedName>
</protein>
<accession>A0A448ZT37</accession>
<dbReference type="EMBL" id="CAACVS010000692">
    <property type="protein sequence ID" value="VEU45212.1"/>
    <property type="molecule type" value="Genomic_DNA"/>
</dbReference>
<proteinExistence type="predicted"/>
<reference evidence="1 2" key="1">
    <citation type="submission" date="2019-01" db="EMBL/GenBank/DDBJ databases">
        <authorList>
            <person name="Ferrante I. M."/>
        </authorList>
    </citation>
    <scope>NUCLEOTIDE SEQUENCE [LARGE SCALE GENOMIC DNA]</scope>
    <source>
        <strain evidence="1 2">B856</strain>
    </source>
</reference>
<organism evidence="1 2">
    <name type="scientific">Pseudo-nitzschia multistriata</name>
    <dbReference type="NCBI Taxonomy" id="183589"/>
    <lineage>
        <taxon>Eukaryota</taxon>
        <taxon>Sar</taxon>
        <taxon>Stramenopiles</taxon>
        <taxon>Ochrophyta</taxon>
        <taxon>Bacillariophyta</taxon>
        <taxon>Bacillariophyceae</taxon>
        <taxon>Bacillariophycidae</taxon>
        <taxon>Bacillariales</taxon>
        <taxon>Bacillariaceae</taxon>
        <taxon>Pseudo-nitzschia</taxon>
    </lineage>
</organism>
<sequence>MEREARTKCKHHRQHKPQRKLADALRCAGFDIFHGPFSPKKYNDLLECEGLEGLSRLPEERRCTGSSGSNSSGSNSDYEAYLIGNTKHLWPVFLDWLQLRRQSAASTATATATTTASSIEAHPLDTYERTAIERVVRESLGPDEEKGKGKDANCNTNCDTNACRCYELFFSSDLGTGLVSMARVASCSGFSYLDPHTHLSIHPRYGTWHSYRAVLLLASEGLPPGLFETGTKTETPILTPIQNPLSPIDARKSRKAFDRALAITTGTTTDELMDEAMEELCEMLGAGLYRDVRDERQEENDNDNNNKTKSKNETVAAAWIALRDSISIGREDYRFGTNQLLYHYTKDPRHLLP</sequence>
<name>A0A448ZT37_9STRA</name>
<evidence type="ECO:0000313" key="2">
    <source>
        <dbReference type="Proteomes" id="UP000291116"/>
    </source>
</evidence>
<evidence type="ECO:0000313" key="1">
    <source>
        <dbReference type="EMBL" id="VEU45212.1"/>
    </source>
</evidence>
<gene>
    <name evidence="1" type="ORF">PSNMU_V1.4_AUG-EV-PASAV3_0123750</name>
</gene>
<keyword evidence="2" id="KW-1185">Reference proteome</keyword>
<evidence type="ECO:0008006" key="3">
    <source>
        <dbReference type="Google" id="ProtNLM"/>
    </source>
</evidence>
<dbReference type="OrthoDB" id="409189at2759"/>
<dbReference type="Proteomes" id="UP000291116">
    <property type="component" value="Unassembled WGS sequence"/>
</dbReference>